<evidence type="ECO:0000256" key="1">
    <source>
        <dbReference type="SAM" id="Coils"/>
    </source>
</evidence>
<gene>
    <name evidence="3" type="ORF">TGEB3V08_LOCUS8418</name>
</gene>
<dbReference type="PANTHER" id="PTHR23347:SF6">
    <property type="entry name" value="FI17904P1"/>
    <property type="match status" value="1"/>
</dbReference>
<organism evidence="3">
    <name type="scientific">Timema genevievae</name>
    <name type="common">Walking stick</name>
    <dbReference type="NCBI Taxonomy" id="629358"/>
    <lineage>
        <taxon>Eukaryota</taxon>
        <taxon>Metazoa</taxon>
        <taxon>Ecdysozoa</taxon>
        <taxon>Arthropoda</taxon>
        <taxon>Hexapoda</taxon>
        <taxon>Insecta</taxon>
        <taxon>Pterygota</taxon>
        <taxon>Neoptera</taxon>
        <taxon>Polyneoptera</taxon>
        <taxon>Phasmatodea</taxon>
        <taxon>Timematodea</taxon>
        <taxon>Timematoidea</taxon>
        <taxon>Timematidae</taxon>
        <taxon>Timema</taxon>
    </lineage>
</organism>
<accession>A0A7R9K3J1</accession>
<dbReference type="AlphaFoldDB" id="A0A7R9K3J1"/>
<feature type="coiled-coil region" evidence="1">
    <location>
        <begin position="28"/>
        <end position="55"/>
    </location>
</feature>
<proteinExistence type="predicted"/>
<sequence length="102" mass="11466">MVALAGKAKTSPRAEKNQHSGLCQHALVQTLDRSKKKYQTRLRKLEQQMLAMVERHSAQVRGLKQRICSLEDETLQHKAQNYQPQPQQGSHSQSSGASETSL</sequence>
<evidence type="ECO:0000313" key="3">
    <source>
        <dbReference type="EMBL" id="CAD7602630.1"/>
    </source>
</evidence>
<dbReference type="InterPro" id="IPR040171">
    <property type="entry name" value="USBP1-like"/>
</dbReference>
<protein>
    <submittedName>
        <fullName evidence="3">Uncharacterized protein</fullName>
    </submittedName>
</protein>
<reference evidence="3" key="1">
    <citation type="submission" date="2020-11" db="EMBL/GenBank/DDBJ databases">
        <authorList>
            <person name="Tran Van P."/>
        </authorList>
    </citation>
    <scope>NUCLEOTIDE SEQUENCE</scope>
</reference>
<dbReference type="PANTHER" id="PTHR23347">
    <property type="entry name" value="COLORECTAL MUTANT CANCER PROTEIN MCC PROTEIN -RELATED"/>
    <property type="match status" value="1"/>
</dbReference>
<name>A0A7R9K3J1_TIMGE</name>
<feature type="region of interest" description="Disordered" evidence="2">
    <location>
        <begin position="75"/>
        <end position="102"/>
    </location>
</feature>
<feature type="region of interest" description="Disordered" evidence="2">
    <location>
        <begin position="1"/>
        <end position="21"/>
    </location>
</feature>
<evidence type="ECO:0000256" key="2">
    <source>
        <dbReference type="SAM" id="MobiDB-lite"/>
    </source>
</evidence>
<feature type="compositionally biased region" description="Low complexity" evidence="2">
    <location>
        <begin position="83"/>
        <end position="102"/>
    </location>
</feature>
<keyword evidence="1" id="KW-0175">Coiled coil</keyword>
<dbReference type="EMBL" id="OE843247">
    <property type="protein sequence ID" value="CAD7602630.1"/>
    <property type="molecule type" value="Genomic_DNA"/>
</dbReference>